<protein>
    <submittedName>
        <fullName evidence="1">Uncharacterized protein</fullName>
    </submittedName>
</protein>
<name>A0A074MUG1_ERYLO</name>
<evidence type="ECO:0000313" key="2">
    <source>
        <dbReference type="Proteomes" id="UP000027647"/>
    </source>
</evidence>
<dbReference type="AlphaFoldDB" id="A0A074MUG1"/>
<proteinExistence type="predicted"/>
<dbReference type="EMBL" id="JMIW01000006">
    <property type="protein sequence ID" value="KEO89262.1"/>
    <property type="molecule type" value="Genomic_DNA"/>
</dbReference>
<dbReference type="STRING" id="1044.EH31_14645"/>
<reference evidence="1 2" key="1">
    <citation type="submission" date="2014-04" db="EMBL/GenBank/DDBJ databases">
        <title>A comprehensive comparison of genomes of Erythrobacter spp. strains.</title>
        <authorList>
            <person name="Zheng Q."/>
        </authorList>
    </citation>
    <scope>NUCLEOTIDE SEQUENCE [LARGE SCALE GENOMIC DNA]</scope>
    <source>
        <strain evidence="1 2">DSM 6997</strain>
    </source>
</reference>
<gene>
    <name evidence="1" type="ORF">EH31_14645</name>
</gene>
<comment type="caution">
    <text evidence="1">The sequence shown here is derived from an EMBL/GenBank/DDBJ whole genome shotgun (WGS) entry which is preliminary data.</text>
</comment>
<organism evidence="1 2">
    <name type="scientific">Erythrobacter longus</name>
    <dbReference type="NCBI Taxonomy" id="1044"/>
    <lineage>
        <taxon>Bacteria</taxon>
        <taxon>Pseudomonadati</taxon>
        <taxon>Pseudomonadota</taxon>
        <taxon>Alphaproteobacteria</taxon>
        <taxon>Sphingomonadales</taxon>
        <taxon>Erythrobacteraceae</taxon>
        <taxon>Erythrobacter/Porphyrobacter group</taxon>
        <taxon>Erythrobacter</taxon>
    </lineage>
</organism>
<sequence length="95" mass="10371">MDLTPVFQVQVVGTGQLHVPPVEAKTGHIQKCLSQKSEMPVGKGENPRLTLMEIGRTPCCLVPPYVAVCGLLPFDFFIIENIDQPGKPTAPIIFQ</sequence>
<evidence type="ECO:0000313" key="1">
    <source>
        <dbReference type="EMBL" id="KEO89262.1"/>
    </source>
</evidence>
<accession>A0A074MUG1</accession>
<dbReference type="Proteomes" id="UP000027647">
    <property type="component" value="Unassembled WGS sequence"/>
</dbReference>
<keyword evidence="2" id="KW-1185">Reference proteome</keyword>
<dbReference type="RefSeq" id="WP_034961177.1">
    <property type="nucleotide sequence ID" value="NZ_JMIW01000006.1"/>
</dbReference>